<feature type="compositionally biased region" description="Polar residues" evidence="4">
    <location>
        <begin position="160"/>
        <end position="192"/>
    </location>
</feature>
<evidence type="ECO:0000256" key="1">
    <source>
        <dbReference type="ARBA" id="ARBA00004496"/>
    </source>
</evidence>
<feature type="compositionally biased region" description="Polar residues" evidence="4">
    <location>
        <begin position="209"/>
        <end position="229"/>
    </location>
</feature>
<accession>A0ABR0TKT0</accession>
<comment type="subcellular location">
    <subcellularLocation>
        <location evidence="1">Cytoplasm</location>
    </subcellularLocation>
</comment>
<feature type="compositionally biased region" description="Basic and acidic residues" evidence="4">
    <location>
        <begin position="1086"/>
        <end position="1095"/>
    </location>
</feature>
<feature type="compositionally biased region" description="Low complexity" evidence="4">
    <location>
        <begin position="1047"/>
        <end position="1061"/>
    </location>
</feature>
<gene>
    <name evidence="5" type="ORF">QM012_007837</name>
</gene>
<keyword evidence="6" id="KW-1185">Reference proteome</keyword>
<evidence type="ECO:0000256" key="4">
    <source>
        <dbReference type="SAM" id="MobiDB-lite"/>
    </source>
</evidence>
<dbReference type="SUPFAM" id="SSF52047">
    <property type="entry name" value="RNI-like"/>
    <property type="match status" value="1"/>
</dbReference>
<feature type="compositionally biased region" description="Basic and acidic residues" evidence="4">
    <location>
        <begin position="346"/>
        <end position="369"/>
    </location>
</feature>
<evidence type="ECO:0000313" key="6">
    <source>
        <dbReference type="Proteomes" id="UP001341245"/>
    </source>
</evidence>
<evidence type="ECO:0008006" key="7">
    <source>
        <dbReference type="Google" id="ProtNLM"/>
    </source>
</evidence>
<feature type="region of interest" description="Disordered" evidence="4">
    <location>
        <begin position="1"/>
        <end position="243"/>
    </location>
</feature>
<feature type="region of interest" description="Disordered" evidence="4">
    <location>
        <begin position="274"/>
        <end position="420"/>
    </location>
</feature>
<feature type="compositionally biased region" description="Basic and acidic residues" evidence="4">
    <location>
        <begin position="299"/>
        <end position="308"/>
    </location>
</feature>
<sequence>MESVHGVDVSWLHQPNRERGALSPYAVSSSSHTQPGAEHPQHEPHVHRAPGVVDDAPPPVSSHARSRSSSPVESKKAPAIPSKTPSPPRDTAPTQPPPSNSTDSSNAASKPPSRRPSILSRSSSQRDSSDGTKSSRRNSWISNISSKFSSQAPSSPSVPQTTKSQANGTNAGPSSQSARDNLATSPTQTMSNREPEELQPYVPQRPKDSNSSFFSNLTRRLSSGAQNAGNPRPGENGGMCPRRVLNVNSTRERCLLPELDSAKLRRVAFSVDVEIASGPRYKDDDAVDVSKQKKAKDKKLKERGEGEALKNPQAVTERKEQSDAVTASTDDATADRDGATETDLENGDKTTATEDKSDSSPEDDAARKERKEKKRQKAENSGQIPRELNGDTSPKQGISTNATPTVSGATTPKDRPTTDPVRIYRRCCQLRESPILKRITEQLMAEDCTSPEDPGTVTQLNLTGSRLQLADFVTLSDWLAIVPVKRLLLEDADISDEGLRVVLSGLLASKKPQPTRRRNGARQIPAKPTGGIVEKLTLKNNPRISKIGWKHISIFLYMCRSIKALDVSMLRLPQELPPSEPDSNIKAPSQMPKTTGKSVDAAETLCRALSGRLGGSRLEELTMAECGLIPDQIRKIVDGATVCGIARLGFAGNKLDDEGFEHILHYVRSGICHALDLGSNDLRGKLGKLAEALSHNPNCPVWGLSLAGCNLDTDSLKELLPTLTALQNFRFIDISHNRSLFVGDACALQLLRKYLPKLDNLKRLHLVDVGLSVKQAISLAEVLPEGVSLAHLTILENPQLSALSQATDEASQEEACALYASLCAAARVSKSLVCIDVDVPGPGQSEVVKALAKQIVAYCLRNMDRTMAQSSLLPAATMLSKQHGVEDARQAPLPDVLVHLVGHLDEDQLSDASEDETAPDDDYIVGGNGIIKALEYFLGQDRTDQRNGSLSLSGTTTPRDIDDPAQSEIKRRGKAKEVSRNLLDSARKLRNRLKPALAKEFAAGDELNYRRLLFLDQTLSGMIERFEDEFPETRLHLDIPPHQQNFSLSSSLESTESGPLSNDFMASSATTFGTEPSAVESDQDEEIHAGDSMRRKASDVSLASRALAIEEGRIHRLGHKVRQDIIDVPVAVQTSQSDAGGEWAPGSHMAEIASKLEDISGPELRVLVDQKGGWEGVMEKMGANLEELQQLQMKDPQGWEQFKESQLKARANRGAPIFL</sequence>
<dbReference type="PANTHER" id="PTHR45690">
    <property type="entry name" value="NACHT, LRR AND PYD DOMAINS-CONTAINING PROTEIN 12"/>
    <property type="match status" value="1"/>
</dbReference>
<feature type="compositionally biased region" description="Polar residues" evidence="4">
    <location>
        <begin position="390"/>
        <end position="410"/>
    </location>
</feature>
<dbReference type="InterPro" id="IPR032675">
    <property type="entry name" value="LRR_dom_sf"/>
</dbReference>
<feature type="compositionally biased region" description="Low complexity" evidence="4">
    <location>
        <begin position="49"/>
        <end position="72"/>
    </location>
</feature>
<keyword evidence="3" id="KW-0677">Repeat</keyword>
<evidence type="ECO:0000313" key="5">
    <source>
        <dbReference type="EMBL" id="KAK6005058.1"/>
    </source>
</evidence>
<dbReference type="Proteomes" id="UP001341245">
    <property type="component" value="Unassembled WGS sequence"/>
</dbReference>
<feature type="compositionally biased region" description="Pro residues" evidence="4">
    <location>
        <begin position="84"/>
        <end position="99"/>
    </location>
</feature>
<feature type="region of interest" description="Disordered" evidence="4">
    <location>
        <begin position="1046"/>
        <end position="1095"/>
    </location>
</feature>
<protein>
    <recommendedName>
        <fullName evidence="7">RNI-like protein</fullName>
    </recommendedName>
</protein>
<feature type="region of interest" description="Disordered" evidence="4">
    <location>
        <begin position="944"/>
        <end position="974"/>
    </location>
</feature>
<evidence type="ECO:0000256" key="3">
    <source>
        <dbReference type="ARBA" id="ARBA00022737"/>
    </source>
</evidence>
<feature type="compositionally biased region" description="Basic and acidic residues" evidence="4">
    <location>
        <begin position="280"/>
        <end position="291"/>
    </location>
</feature>
<feature type="compositionally biased region" description="Polar residues" evidence="4">
    <location>
        <begin position="1064"/>
        <end position="1074"/>
    </location>
</feature>
<keyword evidence="2" id="KW-0963">Cytoplasm</keyword>
<name>A0ABR0TKT0_AURPU</name>
<dbReference type="InterPro" id="IPR050637">
    <property type="entry name" value="NLRP_innate_immun_reg"/>
</dbReference>
<reference evidence="5 6" key="1">
    <citation type="submission" date="2023-11" db="EMBL/GenBank/DDBJ databases">
        <title>Draft genome sequence and annotation of the polyextremotolerant black yeast-like fungus Aureobasidium pullulans NRRL 62042.</title>
        <authorList>
            <person name="Dielentheis-Frenken M.R.E."/>
            <person name="Wibberg D."/>
            <person name="Blank L.M."/>
            <person name="Tiso T."/>
        </authorList>
    </citation>
    <scope>NUCLEOTIDE SEQUENCE [LARGE SCALE GENOMIC DNA]</scope>
    <source>
        <strain evidence="5 6">NRRL 62042</strain>
    </source>
</reference>
<feature type="compositionally biased region" description="Low complexity" evidence="4">
    <location>
        <begin position="137"/>
        <end position="159"/>
    </location>
</feature>
<feature type="compositionally biased region" description="Low complexity" evidence="4">
    <location>
        <begin position="109"/>
        <end position="126"/>
    </location>
</feature>
<comment type="caution">
    <text evidence="5">The sequence shown here is derived from an EMBL/GenBank/DDBJ whole genome shotgun (WGS) entry which is preliminary data.</text>
</comment>
<proteinExistence type="predicted"/>
<feature type="compositionally biased region" description="Polar residues" evidence="4">
    <location>
        <begin position="946"/>
        <end position="958"/>
    </location>
</feature>
<feature type="region of interest" description="Disordered" evidence="4">
    <location>
        <begin position="576"/>
        <end position="597"/>
    </location>
</feature>
<dbReference type="Gene3D" id="3.80.10.10">
    <property type="entry name" value="Ribonuclease Inhibitor"/>
    <property type="match status" value="1"/>
</dbReference>
<dbReference type="PANTHER" id="PTHR45690:SF19">
    <property type="entry name" value="NACHT, LRR AND PYD DOMAINS-CONTAINING PROTEIN 3"/>
    <property type="match status" value="1"/>
</dbReference>
<dbReference type="EMBL" id="JASGXD010000006">
    <property type="protein sequence ID" value="KAK6005058.1"/>
    <property type="molecule type" value="Genomic_DNA"/>
</dbReference>
<evidence type="ECO:0000256" key="2">
    <source>
        <dbReference type="ARBA" id="ARBA00022490"/>
    </source>
</evidence>
<organism evidence="5 6">
    <name type="scientific">Aureobasidium pullulans</name>
    <name type="common">Black yeast</name>
    <name type="synonym">Pullularia pullulans</name>
    <dbReference type="NCBI Taxonomy" id="5580"/>
    <lineage>
        <taxon>Eukaryota</taxon>
        <taxon>Fungi</taxon>
        <taxon>Dikarya</taxon>
        <taxon>Ascomycota</taxon>
        <taxon>Pezizomycotina</taxon>
        <taxon>Dothideomycetes</taxon>
        <taxon>Dothideomycetidae</taxon>
        <taxon>Dothideales</taxon>
        <taxon>Saccotheciaceae</taxon>
        <taxon>Aureobasidium</taxon>
    </lineage>
</organism>